<feature type="domain" description="G-protein coupled receptors family 3 profile" evidence="10">
    <location>
        <begin position="609"/>
        <end position="848"/>
    </location>
</feature>
<evidence type="ECO:0000256" key="7">
    <source>
        <dbReference type="SAM" id="MobiDB-lite"/>
    </source>
</evidence>
<feature type="transmembrane region" description="Helical" evidence="8">
    <location>
        <begin position="612"/>
        <end position="629"/>
    </location>
</feature>
<gene>
    <name evidence="11" type="ORF">V1264_021504</name>
</gene>
<feature type="compositionally biased region" description="Basic and acidic residues" evidence="7">
    <location>
        <begin position="947"/>
        <end position="963"/>
    </location>
</feature>
<keyword evidence="3 8" id="KW-1133">Transmembrane helix</keyword>
<proteinExistence type="predicted"/>
<feature type="chain" id="PRO_5042995045" description="G-protein coupled receptors family 3 profile domain-containing protein" evidence="9">
    <location>
        <begin position="22"/>
        <end position="994"/>
    </location>
</feature>
<organism evidence="11 12">
    <name type="scientific">Littorina saxatilis</name>
    <dbReference type="NCBI Taxonomy" id="31220"/>
    <lineage>
        <taxon>Eukaryota</taxon>
        <taxon>Metazoa</taxon>
        <taxon>Spiralia</taxon>
        <taxon>Lophotrochozoa</taxon>
        <taxon>Mollusca</taxon>
        <taxon>Gastropoda</taxon>
        <taxon>Caenogastropoda</taxon>
        <taxon>Littorinimorpha</taxon>
        <taxon>Littorinoidea</taxon>
        <taxon>Littorinidae</taxon>
        <taxon>Littorina</taxon>
    </lineage>
</organism>
<dbReference type="Gene3D" id="3.40.50.2300">
    <property type="match status" value="2"/>
</dbReference>
<dbReference type="InterPro" id="IPR001828">
    <property type="entry name" value="ANF_lig-bd_rcpt"/>
</dbReference>
<dbReference type="Pfam" id="PF00003">
    <property type="entry name" value="7tm_3"/>
    <property type="match status" value="1"/>
</dbReference>
<feature type="region of interest" description="Disordered" evidence="7">
    <location>
        <begin position="946"/>
        <end position="994"/>
    </location>
</feature>
<dbReference type="CDD" id="cd13953">
    <property type="entry name" value="7tm_classC_mGluR-like"/>
    <property type="match status" value="1"/>
</dbReference>
<evidence type="ECO:0000313" key="11">
    <source>
        <dbReference type="EMBL" id="KAK7087453.1"/>
    </source>
</evidence>
<comment type="caution">
    <text evidence="11">The sequence shown here is derived from an EMBL/GenBank/DDBJ whole genome shotgun (WGS) entry which is preliminary data.</text>
</comment>
<evidence type="ECO:0000256" key="8">
    <source>
        <dbReference type="SAM" id="Phobius"/>
    </source>
</evidence>
<keyword evidence="6" id="KW-0325">Glycoprotein</keyword>
<keyword evidence="4 8" id="KW-0472">Membrane</keyword>
<protein>
    <recommendedName>
        <fullName evidence="10">G-protein coupled receptors family 3 profile domain-containing protein</fullName>
    </recommendedName>
</protein>
<feature type="transmembrane region" description="Helical" evidence="8">
    <location>
        <begin position="787"/>
        <end position="807"/>
    </location>
</feature>
<feature type="transmembrane region" description="Helical" evidence="8">
    <location>
        <begin position="641"/>
        <end position="663"/>
    </location>
</feature>
<dbReference type="InterPro" id="IPR017978">
    <property type="entry name" value="GPCR_3_C"/>
</dbReference>
<dbReference type="PRINTS" id="PR00248">
    <property type="entry name" value="GPCRMGR"/>
</dbReference>
<dbReference type="SUPFAM" id="SSF53822">
    <property type="entry name" value="Periplasmic binding protein-like I"/>
    <property type="match status" value="1"/>
</dbReference>
<name>A0AAN9FVM1_9CAEN</name>
<keyword evidence="2 8" id="KW-0812">Transmembrane</keyword>
<reference evidence="11 12" key="1">
    <citation type="submission" date="2024-02" db="EMBL/GenBank/DDBJ databases">
        <title>Chromosome-scale genome assembly of the rough periwinkle Littorina saxatilis.</title>
        <authorList>
            <person name="De Jode A."/>
            <person name="Faria R."/>
            <person name="Formenti G."/>
            <person name="Sims Y."/>
            <person name="Smith T.P."/>
            <person name="Tracey A."/>
            <person name="Wood J.M.D."/>
            <person name="Zagrodzka Z.B."/>
            <person name="Johannesson K."/>
            <person name="Butlin R.K."/>
            <person name="Leder E.H."/>
        </authorList>
    </citation>
    <scope>NUCLEOTIDE SEQUENCE [LARGE SCALE GENOMIC DNA]</scope>
    <source>
        <strain evidence="11">Snail1</strain>
        <tissue evidence="11">Muscle</tissue>
    </source>
</reference>
<sequence length="994" mass="109195">MKMRRLSMLVLLLALVGFGSCVFPATCPNQASTCPFSGTVPKVAYNSIGQEKFAIGGIFDVYTKGPDAFSCGTGFNPQGILLSHAFLWSVEYWRQRMANSTVAVGGFVLDSCGSSNQMIQNILGFEQCNIRIPDFDRNQVVGFVGPTSNMDAMAAARLTSKMDLTVISPSADSTMLSDHGQYPYFLRTKPSIQVDVDVMAAVLRQTQTKYAAAIYLQSEMDTFRLFQEKMNMSNICISASYSMTGNETDSIIDDFVNTKLKELERTRFIALFLSSEFAGKFMTRVQANGDVKSLNLVFLTTSDVGMNTPAFSASNTVAAENAFVLEQQVPNSIMTAVDAFKTYWNLNTLKQSLNNSNNAIQDPFLSKYLSNTTNIFPPFDVDAAFTIMATKAFLDGVRGAGNEICQNNNNYLCSTFFGTDSRGSKINEKIRTSTGFFTEPVNGVYQNGDPASSQIKTSVYRFKIDGTFDKIGEYVNGNLVVESNAGLNLVPYGPSRCHVSPCLPCGEMPTTTTTTTEAPSTTVPICKPPFGGNFSVVYYPPDQEITGAYMKTSRKDSEFATRFEIGRKWIIALGALAGLGILAVIIFEIYILYKMLGTQMGQKWRTMWLGQLLLFGIFLCYLTLFAYLPTPTKATCGITRFGVGVSYSICFAVLLVKLMVILTSKNTDNSLIPGDGESGNYLKGIYQFLMFVFVVGVQVVIDAQWLITVPPEAVKVVTNNGGEAWICNHYTFRASGELNSMMAMSEFVRNEFENHILSLVYIMFLILITTVLALNAHGIITNHRESVFIGIAAGFSIPVWLAWTLVGGLNRDHDYAHEFGDACIAFGLFITATLVLFSMFLPKVRQLVNMGVEGIYFEDDRETYYAGSVIMAPPSYKSRPNSRPNSVIYVNNQGIYSEPIVVGNGETGSNHLRHPGTAYPGSTYSAPPTYLKKGADSTIRGGSVLRVTDDLSGRRPLEKKRPMSEVAYGTTASRPRSTRGTLPRSRSHNNLGAL</sequence>
<dbReference type="GO" id="GO:0016020">
    <property type="term" value="C:membrane"/>
    <property type="evidence" value="ECO:0007669"/>
    <property type="project" value="UniProtKB-SubCell"/>
</dbReference>
<evidence type="ECO:0000256" key="5">
    <source>
        <dbReference type="ARBA" id="ARBA00023170"/>
    </source>
</evidence>
<keyword evidence="5" id="KW-0675">Receptor</keyword>
<comment type="subcellular location">
    <subcellularLocation>
        <location evidence="1">Membrane</location>
        <topology evidence="1">Multi-pass membrane protein</topology>
    </subcellularLocation>
</comment>
<feature type="transmembrane region" description="Helical" evidence="8">
    <location>
        <begin position="569"/>
        <end position="591"/>
    </location>
</feature>
<evidence type="ECO:0000256" key="9">
    <source>
        <dbReference type="SAM" id="SignalP"/>
    </source>
</evidence>
<evidence type="ECO:0000259" key="10">
    <source>
        <dbReference type="PROSITE" id="PS50259"/>
    </source>
</evidence>
<feature type="signal peptide" evidence="9">
    <location>
        <begin position="1"/>
        <end position="21"/>
    </location>
</feature>
<feature type="transmembrane region" description="Helical" evidence="8">
    <location>
        <begin position="756"/>
        <end position="775"/>
    </location>
</feature>
<evidence type="ECO:0000256" key="2">
    <source>
        <dbReference type="ARBA" id="ARBA00022692"/>
    </source>
</evidence>
<dbReference type="Pfam" id="PF01094">
    <property type="entry name" value="ANF_receptor"/>
    <property type="match status" value="1"/>
</dbReference>
<evidence type="ECO:0000256" key="4">
    <source>
        <dbReference type="ARBA" id="ARBA00023136"/>
    </source>
</evidence>
<dbReference type="PROSITE" id="PS51257">
    <property type="entry name" value="PROKAR_LIPOPROTEIN"/>
    <property type="match status" value="1"/>
</dbReference>
<feature type="compositionally biased region" description="Polar residues" evidence="7">
    <location>
        <begin position="970"/>
        <end position="980"/>
    </location>
</feature>
<feature type="transmembrane region" description="Helical" evidence="8">
    <location>
        <begin position="684"/>
        <end position="707"/>
    </location>
</feature>
<evidence type="ECO:0000256" key="6">
    <source>
        <dbReference type="ARBA" id="ARBA00023180"/>
    </source>
</evidence>
<dbReference type="Proteomes" id="UP001374579">
    <property type="component" value="Unassembled WGS sequence"/>
</dbReference>
<dbReference type="GO" id="GO:0004930">
    <property type="term" value="F:G protein-coupled receptor activity"/>
    <property type="evidence" value="ECO:0007669"/>
    <property type="project" value="InterPro"/>
</dbReference>
<dbReference type="InterPro" id="IPR028082">
    <property type="entry name" value="Peripla_BP_I"/>
</dbReference>
<evidence type="ECO:0000256" key="3">
    <source>
        <dbReference type="ARBA" id="ARBA00022989"/>
    </source>
</evidence>
<keyword evidence="9" id="KW-0732">Signal</keyword>
<dbReference type="InterPro" id="IPR050726">
    <property type="entry name" value="mGluR"/>
</dbReference>
<dbReference type="PROSITE" id="PS50259">
    <property type="entry name" value="G_PROTEIN_RECEP_F3_4"/>
    <property type="match status" value="1"/>
</dbReference>
<keyword evidence="12" id="KW-1185">Reference proteome</keyword>
<dbReference type="AlphaFoldDB" id="A0AAN9FVM1"/>
<feature type="transmembrane region" description="Helical" evidence="8">
    <location>
        <begin position="819"/>
        <end position="841"/>
    </location>
</feature>
<evidence type="ECO:0000313" key="12">
    <source>
        <dbReference type="Proteomes" id="UP001374579"/>
    </source>
</evidence>
<dbReference type="InterPro" id="IPR000337">
    <property type="entry name" value="GPCR_3"/>
</dbReference>
<dbReference type="PANTHER" id="PTHR24060">
    <property type="entry name" value="METABOTROPIC GLUTAMATE RECEPTOR"/>
    <property type="match status" value="1"/>
</dbReference>
<accession>A0AAN9FVM1</accession>
<evidence type="ECO:0000256" key="1">
    <source>
        <dbReference type="ARBA" id="ARBA00004141"/>
    </source>
</evidence>
<dbReference type="EMBL" id="JBAMIC010004070">
    <property type="protein sequence ID" value="KAK7087453.1"/>
    <property type="molecule type" value="Genomic_DNA"/>
</dbReference>